<evidence type="ECO:0000256" key="1">
    <source>
        <dbReference type="ARBA" id="ARBA00022737"/>
    </source>
</evidence>
<accession>A0AAW1HRP0</accession>
<evidence type="ECO:0000256" key="3">
    <source>
        <dbReference type="PROSITE-ProRule" id="PRU00023"/>
    </source>
</evidence>
<protein>
    <recommendedName>
        <fullName evidence="7">Ankyrin repeat domain-containing protein, chloroplastic</fullName>
    </recommendedName>
</protein>
<reference evidence="5" key="1">
    <citation type="submission" date="2024-03" db="EMBL/GenBank/DDBJ databases">
        <title>WGS assembly of Saponaria officinalis var. Norfolk2.</title>
        <authorList>
            <person name="Jenkins J."/>
            <person name="Shu S."/>
            <person name="Grimwood J."/>
            <person name="Barry K."/>
            <person name="Goodstein D."/>
            <person name="Schmutz J."/>
            <person name="Leebens-Mack J."/>
            <person name="Osbourn A."/>
        </authorList>
    </citation>
    <scope>NUCLEOTIDE SEQUENCE [LARGE SCALE GENOMIC DNA]</scope>
    <source>
        <strain evidence="5">JIC</strain>
    </source>
</reference>
<feature type="compositionally biased region" description="Low complexity" evidence="4">
    <location>
        <begin position="154"/>
        <end position="181"/>
    </location>
</feature>
<feature type="repeat" description="ANK" evidence="3">
    <location>
        <begin position="311"/>
        <end position="343"/>
    </location>
</feature>
<dbReference type="Pfam" id="PF12796">
    <property type="entry name" value="Ank_2"/>
    <property type="match status" value="1"/>
</dbReference>
<evidence type="ECO:0000313" key="6">
    <source>
        <dbReference type="Proteomes" id="UP001443914"/>
    </source>
</evidence>
<evidence type="ECO:0000256" key="4">
    <source>
        <dbReference type="SAM" id="MobiDB-lite"/>
    </source>
</evidence>
<evidence type="ECO:0008006" key="7">
    <source>
        <dbReference type="Google" id="ProtNLM"/>
    </source>
</evidence>
<dbReference type="Gene3D" id="1.25.40.20">
    <property type="entry name" value="Ankyrin repeat-containing domain"/>
    <property type="match status" value="2"/>
</dbReference>
<comment type="caution">
    <text evidence="5">The sequence shown here is derived from an EMBL/GenBank/DDBJ whole genome shotgun (WGS) entry which is preliminary data.</text>
</comment>
<feature type="region of interest" description="Disordered" evidence="4">
    <location>
        <begin position="145"/>
        <end position="190"/>
    </location>
</feature>
<dbReference type="InterPro" id="IPR036770">
    <property type="entry name" value="Ankyrin_rpt-contain_sf"/>
</dbReference>
<dbReference type="PANTHER" id="PTHR24203">
    <property type="entry name" value="ANKYRIN REPEAT FAMILY PROTEIN"/>
    <property type="match status" value="1"/>
</dbReference>
<dbReference type="EMBL" id="JBDFQZ010000011">
    <property type="protein sequence ID" value="KAK9678880.1"/>
    <property type="molecule type" value="Genomic_DNA"/>
</dbReference>
<keyword evidence="1" id="KW-0677">Repeat</keyword>
<gene>
    <name evidence="5" type="ORF">RND81_11G238500</name>
</gene>
<evidence type="ECO:0000256" key="2">
    <source>
        <dbReference type="ARBA" id="ARBA00023043"/>
    </source>
</evidence>
<organism evidence="5 6">
    <name type="scientific">Saponaria officinalis</name>
    <name type="common">Common soapwort</name>
    <name type="synonym">Lychnis saponaria</name>
    <dbReference type="NCBI Taxonomy" id="3572"/>
    <lineage>
        <taxon>Eukaryota</taxon>
        <taxon>Viridiplantae</taxon>
        <taxon>Streptophyta</taxon>
        <taxon>Embryophyta</taxon>
        <taxon>Tracheophyta</taxon>
        <taxon>Spermatophyta</taxon>
        <taxon>Magnoliopsida</taxon>
        <taxon>eudicotyledons</taxon>
        <taxon>Gunneridae</taxon>
        <taxon>Pentapetalae</taxon>
        <taxon>Caryophyllales</taxon>
        <taxon>Caryophyllaceae</taxon>
        <taxon>Caryophylleae</taxon>
        <taxon>Saponaria</taxon>
    </lineage>
</organism>
<keyword evidence="6" id="KW-1185">Reference proteome</keyword>
<dbReference type="SMART" id="SM00248">
    <property type="entry name" value="ANK"/>
    <property type="match status" value="4"/>
</dbReference>
<dbReference type="SUPFAM" id="SSF48403">
    <property type="entry name" value="Ankyrin repeat"/>
    <property type="match status" value="1"/>
</dbReference>
<dbReference type="PROSITE" id="PS50088">
    <property type="entry name" value="ANK_REPEAT"/>
    <property type="match status" value="3"/>
</dbReference>
<dbReference type="PANTHER" id="PTHR24203:SF86">
    <property type="entry name" value="PROTEASOME 26S SUBUNIT, NON-ATPASE 10"/>
    <property type="match status" value="1"/>
</dbReference>
<dbReference type="AlphaFoldDB" id="A0AAW1HRP0"/>
<name>A0AAW1HRP0_SAPOF</name>
<sequence length="409" mass="45812">MWGVRITQHLLCNPLIIPSSSSLAVIPPSRRRRTSSLVVRSSSFEEEEEEEEQVIGDCLVFEDGVFEEDPFVSTSSSSSSSSSLVPQEWSHVVEEINLSKPQRRRLAQVAQFGQRILNTTKSNSLNPDQYLRFKNYKLSQLKPVTLDNPTTQQPPSSSSRVVPSSSSSSSSRPVPSSSSSRAPPQNPRWAVYGRGLDDITDFFNSPTYHPSHDVNSQAGRLKLFTHQEKLLMNARFPKLAIATSFKWLPLHTLTASGEFYLVNALFKFQLDINAPDHHGLTALHKAIICKKQAITNYLLRESANPFVLDKHGATLMHYAVQTASSQAIKTLVLHNVDINLQDNDGWTPLHLAVQARRTDVVRLLLIKGADKTLKNKDGLSPLELCLHFGRDSKTYELIKLLKQLPRQGR</sequence>
<feature type="repeat" description="ANK" evidence="3">
    <location>
        <begin position="278"/>
        <end position="310"/>
    </location>
</feature>
<proteinExistence type="predicted"/>
<keyword evidence="2 3" id="KW-0040">ANK repeat</keyword>
<dbReference type="PROSITE" id="PS50297">
    <property type="entry name" value="ANK_REP_REGION"/>
    <property type="match status" value="2"/>
</dbReference>
<feature type="repeat" description="ANK" evidence="3">
    <location>
        <begin position="344"/>
        <end position="376"/>
    </location>
</feature>
<dbReference type="Proteomes" id="UP001443914">
    <property type="component" value="Unassembled WGS sequence"/>
</dbReference>
<dbReference type="FunFam" id="1.25.40.20:FF:000461">
    <property type="entry name" value="Ankyrin repeat domain-containing protein, chloroplastic"/>
    <property type="match status" value="1"/>
</dbReference>
<dbReference type="InterPro" id="IPR002110">
    <property type="entry name" value="Ankyrin_rpt"/>
</dbReference>
<evidence type="ECO:0000313" key="5">
    <source>
        <dbReference type="EMBL" id="KAK9678880.1"/>
    </source>
</evidence>